<dbReference type="InterPro" id="IPR013216">
    <property type="entry name" value="Methyltransf_11"/>
</dbReference>
<organism evidence="2">
    <name type="scientific">marine metagenome</name>
    <dbReference type="NCBI Taxonomy" id="408172"/>
    <lineage>
        <taxon>unclassified sequences</taxon>
        <taxon>metagenomes</taxon>
        <taxon>ecological metagenomes</taxon>
    </lineage>
</organism>
<reference evidence="2" key="1">
    <citation type="submission" date="2018-05" db="EMBL/GenBank/DDBJ databases">
        <authorList>
            <person name="Lanie J.A."/>
            <person name="Ng W.-L."/>
            <person name="Kazmierczak K.M."/>
            <person name="Andrzejewski T.M."/>
            <person name="Davidsen T.M."/>
            <person name="Wayne K.J."/>
            <person name="Tettelin H."/>
            <person name="Glass J.I."/>
            <person name="Rusch D."/>
            <person name="Podicherti R."/>
            <person name="Tsui H.-C.T."/>
            <person name="Winkler M.E."/>
        </authorList>
    </citation>
    <scope>NUCLEOTIDE SEQUENCE</scope>
</reference>
<sequence length="158" mass="17420">MTSINTSNIPSRGHQEVLAELLDVQNKNVLDVGCGNGHLTRLMTELGANVIGIDPATRQLQRARLKTIRSEFYLQGAAEQLPIGDNTAQIIIFFNSLHHVPVNYLGTALNEAHRALKDNGILYISEPLAKGPLFELSRTFNDETIVREEAYKAIKGAL</sequence>
<feature type="non-terminal residue" evidence="2">
    <location>
        <position position="158"/>
    </location>
</feature>
<dbReference type="PANTHER" id="PTHR43861">
    <property type="entry name" value="TRANS-ACONITATE 2-METHYLTRANSFERASE-RELATED"/>
    <property type="match status" value="1"/>
</dbReference>
<dbReference type="AlphaFoldDB" id="A0A382G1W2"/>
<dbReference type="Pfam" id="PF08241">
    <property type="entry name" value="Methyltransf_11"/>
    <property type="match status" value="1"/>
</dbReference>
<protein>
    <recommendedName>
        <fullName evidence="1">Methyltransferase type 11 domain-containing protein</fullName>
    </recommendedName>
</protein>
<proteinExistence type="predicted"/>
<accession>A0A382G1W2</accession>
<dbReference type="InterPro" id="IPR029063">
    <property type="entry name" value="SAM-dependent_MTases_sf"/>
</dbReference>
<feature type="domain" description="Methyltransferase type 11" evidence="1">
    <location>
        <begin position="30"/>
        <end position="124"/>
    </location>
</feature>
<dbReference type="CDD" id="cd02440">
    <property type="entry name" value="AdoMet_MTases"/>
    <property type="match status" value="1"/>
</dbReference>
<gene>
    <name evidence="2" type="ORF">METZ01_LOCUS221726</name>
</gene>
<evidence type="ECO:0000259" key="1">
    <source>
        <dbReference type="Pfam" id="PF08241"/>
    </source>
</evidence>
<dbReference type="SUPFAM" id="SSF53335">
    <property type="entry name" value="S-adenosyl-L-methionine-dependent methyltransferases"/>
    <property type="match status" value="1"/>
</dbReference>
<dbReference type="Gene3D" id="3.40.50.150">
    <property type="entry name" value="Vaccinia Virus protein VP39"/>
    <property type="match status" value="1"/>
</dbReference>
<dbReference type="EMBL" id="UINC01052945">
    <property type="protein sequence ID" value="SVB68872.1"/>
    <property type="molecule type" value="Genomic_DNA"/>
</dbReference>
<evidence type="ECO:0000313" key="2">
    <source>
        <dbReference type="EMBL" id="SVB68872.1"/>
    </source>
</evidence>
<name>A0A382G1W2_9ZZZZ</name>
<dbReference type="GO" id="GO:0008757">
    <property type="term" value="F:S-adenosylmethionine-dependent methyltransferase activity"/>
    <property type="evidence" value="ECO:0007669"/>
    <property type="project" value="InterPro"/>
</dbReference>